<dbReference type="SMART" id="SM00698">
    <property type="entry name" value="MORN"/>
    <property type="match status" value="7"/>
</dbReference>
<dbReference type="AlphaFoldDB" id="A0A7S4HTY5"/>
<organism evidence="2">
    <name type="scientific">Vannella robusta</name>
    <dbReference type="NCBI Taxonomy" id="1487602"/>
    <lineage>
        <taxon>Eukaryota</taxon>
        <taxon>Amoebozoa</taxon>
        <taxon>Discosea</taxon>
        <taxon>Flabellinia</taxon>
        <taxon>Vannellidae</taxon>
        <taxon>Vannella</taxon>
    </lineage>
</organism>
<dbReference type="PANTHER" id="PTHR43215:SF14">
    <property type="entry name" value="RADIAL SPOKE HEAD 1 HOMOLOG"/>
    <property type="match status" value="1"/>
</dbReference>
<dbReference type="SUPFAM" id="SSF82185">
    <property type="entry name" value="Histone H3 K4-specific methyltransferase SET7/9 N-terminal domain"/>
    <property type="match status" value="2"/>
</dbReference>
<sequence length="303" mass="34314">MGNEVSATVGHDSSTNDLQGVQTFVYPTKDELFRKVYVGEWVDGKRHGKGTLEWRNGAVYQGQWDSDTLCGIGSFHLPTSGVQYEGEFLDNQFHGAGVLTWKDNGRQYNGSWHEGKHHGYGTLKYDNNDSRQRIFYKGEWKHGKRHGYGIMKWRSGAQYEGNWTRGQRDGSGKQTFCNGDIHVGKWKGASRHGPGCRYLINGDKMFGTWKNDKKHGLFEYRYAHGRVEARLYVDGKLSPEPIAQEVPSLQVLAIEAIARKKNIATEAETLCPPDLAEAIKRRREHENSKGLVNRLLKNILAST</sequence>
<dbReference type="Gene3D" id="2.20.110.10">
    <property type="entry name" value="Histone H3 K4-specific methyltransferase SET7/9 N-terminal domain"/>
    <property type="match status" value="4"/>
</dbReference>
<keyword evidence="1" id="KW-0677">Repeat</keyword>
<dbReference type="Pfam" id="PF02493">
    <property type="entry name" value="MORN"/>
    <property type="match status" value="8"/>
</dbReference>
<accession>A0A7S4HTY5</accession>
<name>A0A7S4HTY5_9EUKA</name>
<gene>
    <name evidence="2" type="ORF">VSP0166_LOCUS4541</name>
</gene>
<reference evidence="2" key="1">
    <citation type="submission" date="2021-01" db="EMBL/GenBank/DDBJ databases">
        <authorList>
            <person name="Corre E."/>
            <person name="Pelletier E."/>
            <person name="Niang G."/>
            <person name="Scheremetjew M."/>
            <person name="Finn R."/>
            <person name="Kale V."/>
            <person name="Holt S."/>
            <person name="Cochrane G."/>
            <person name="Meng A."/>
            <person name="Brown T."/>
            <person name="Cohen L."/>
        </authorList>
    </citation>
    <scope>NUCLEOTIDE SEQUENCE</scope>
    <source>
        <strain evidence="2">DIVA3 518/3/11/1/6</strain>
    </source>
</reference>
<proteinExistence type="predicted"/>
<dbReference type="PANTHER" id="PTHR43215">
    <property type="entry name" value="RADIAL SPOKE HEAD 1 HOMOLOG"/>
    <property type="match status" value="1"/>
</dbReference>
<protein>
    <submittedName>
        <fullName evidence="2">Uncharacterized protein</fullName>
    </submittedName>
</protein>
<dbReference type="InterPro" id="IPR003409">
    <property type="entry name" value="MORN"/>
</dbReference>
<dbReference type="EMBL" id="HBKP01006310">
    <property type="protein sequence ID" value="CAE2209249.1"/>
    <property type="molecule type" value="Transcribed_RNA"/>
</dbReference>
<evidence type="ECO:0000256" key="1">
    <source>
        <dbReference type="ARBA" id="ARBA00022737"/>
    </source>
</evidence>
<evidence type="ECO:0000313" key="2">
    <source>
        <dbReference type="EMBL" id="CAE2209249.1"/>
    </source>
</evidence>